<evidence type="ECO:0000313" key="3">
    <source>
        <dbReference type="Proteomes" id="UP000019116"/>
    </source>
</evidence>
<dbReference type="InterPro" id="IPR045176">
    <property type="entry name" value="Got1"/>
</dbReference>
<evidence type="ECO:0000256" key="1">
    <source>
        <dbReference type="SAM" id="Phobius"/>
    </source>
</evidence>
<dbReference type="GO" id="GO:0042147">
    <property type="term" value="P:retrograde transport, endosome to Golgi"/>
    <property type="evidence" value="ECO:0007669"/>
    <property type="project" value="InterPro"/>
</dbReference>
<organism evidence="2">
    <name type="scientific">Triticum aestivum</name>
    <name type="common">Wheat</name>
    <dbReference type="NCBI Taxonomy" id="4565"/>
    <lineage>
        <taxon>Eukaryota</taxon>
        <taxon>Viridiplantae</taxon>
        <taxon>Streptophyta</taxon>
        <taxon>Embryophyta</taxon>
        <taxon>Tracheophyta</taxon>
        <taxon>Spermatophyta</taxon>
        <taxon>Magnoliopsida</taxon>
        <taxon>Liliopsida</taxon>
        <taxon>Poales</taxon>
        <taxon>Poaceae</taxon>
        <taxon>BOP clade</taxon>
        <taxon>Pooideae</taxon>
        <taxon>Triticodae</taxon>
        <taxon>Triticeae</taxon>
        <taxon>Triticinae</taxon>
        <taxon>Triticum</taxon>
    </lineage>
</organism>
<dbReference type="EnsemblPlants" id="TraesCS4B02G153100.1">
    <property type="protein sequence ID" value="TraesCS4B02G153100.1"/>
    <property type="gene ID" value="TraesCS4B02G153100"/>
</dbReference>
<dbReference type="Gramene" id="TraesJUL4B03G02317580.1">
    <property type="protein sequence ID" value="TraesJUL4B03G02317580.1"/>
    <property type="gene ID" value="TraesJUL4B03G02317580"/>
</dbReference>
<dbReference type="Gramene" id="TraesROB_scaffold_001657_01G000100.1">
    <property type="protein sequence ID" value="TraesROB_scaffold_001657_01G000100.1"/>
    <property type="gene ID" value="TraesROB_scaffold_001657_01G000100"/>
</dbReference>
<keyword evidence="1" id="KW-0472">Membrane</keyword>
<dbReference type="Gramene" id="TraesRN4B0100471600.1">
    <property type="protein sequence ID" value="TraesRN4B0100471600.1"/>
    <property type="gene ID" value="TraesRN4B0100471600"/>
</dbReference>
<dbReference type="Proteomes" id="UP000019116">
    <property type="component" value="Chromosome 4B"/>
</dbReference>
<dbReference type="Gramene" id="TraesWEE_scaffold_003396_01G000100.1">
    <property type="protein sequence ID" value="TraesWEE_scaffold_003396_01G000100.1"/>
    <property type="gene ID" value="TraesWEE_scaffold_003396_01G000100"/>
</dbReference>
<feature type="transmembrane region" description="Helical" evidence="1">
    <location>
        <begin position="71"/>
        <end position="90"/>
    </location>
</feature>
<keyword evidence="1" id="KW-1133">Transmembrane helix</keyword>
<proteinExistence type="predicted"/>
<dbReference type="OrthoDB" id="204784at2759"/>
<dbReference type="Gramene" id="TraesLDM4B03G02314300.1">
    <property type="protein sequence ID" value="TraesLDM4B03G02314300.1"/>
    <property type="gene ID" value="TraesLDM4B03G02314300"/>
</dbReference>
<dbReference type="STRING" id="4565.A0A3B6IQ85"/>
<reference evidence="2" key="1">
    <citation type="submission" date="2018-08" db="EMBL/GenBank/DDBJ databases">
        <authorList>
            <person name="Rossello M."/>
        </authorList>
    </citation>
    <scope>NUCLEOTIDE SEQUENCE [LARGE SCALE GENOMIC DNA]</scope>
    <source>
        <strain evidence="2">cv. Chinese Spring</strain>
    </source>
</reference>
<accession>A0A3B6IQ85</accession>
<dbReference type="Gramene" id="TraesCAD_scaffold_007339_01G000100.1">
    <property type="protein sequence ID" value="TraesCAD_scaffold_007339_01G000100.1"/>
    <property type="gene ID" value="TraesCAD_scaffold_007339_01G000100"/>
</dbReference>
<protein>
    <submittedName>
        <fullName evidence="2">Uncharacterized protein</fullName>
    </submittedName>
</protein>
<dbReference type="GO" id="GO:0006888">
    <property type="term" value="P:endoplasmic reticulum to Golgi vesicle-mediated transport"/>
    <property type="evidence" value="ECO:0007669"/>
    <property type="project" value="InterPro"/>
</dbReference>
<dbReference type="Gramene" id="TraesJAG4B03G02295540.1">
    <property type="protein sequence ID" value="TraesJAG4B03G02295540.1"/>
    <property type="gene ID" value="TraesJAG4B03G02295540"/>
</dbReference>
<sequence length="139" mass="15401">MAGQGRQIYHHCCSFGQDGRCRRAPPKAHPHHHGWTLVRLASPPSAEIRLGLTRFGVIFSFRILMLLDKGFLAMVNILFVSGVSLTIGLSQLSSSSQSLRIARPYTCNIELGTFSITGLHKSIELMFIIIFGSSIFQLD</sequence>
<keyword evidence="1" id="KW-0812">Transmembrane</keyword>
<dbReference type="GO" id="GO:0005829">
    <property type="term" value="C:cytosol"/>
    <property type="evidence" value="ECO:0007669"/>
    <property type="project" value="GOC"/>
</dbReference>
<dbReference type="AlphaFoldDB" id="A0A3B6IQ85"/>
<evidence type="ECO:0000313" key="2">
    <source>
        <dbReference type="EnsemblPlants" id="TraesCS4B02G153100.1"/>
    </source>
</evidence>
<dbReference type="PANTHER" id="PTHR21493">
    <property type="entry name" value="CGI-141-RELATED/LIPASE CONTAINING PROTEIN"/>
    <property type="match status" value="1"/>
</dbReference>
<dbReference type="PANTHER" id="PTHR21493:SF244">
    <property type="entry name" value="OS07G0593400 PROTEIN"/>
    <property type="match status" value="1"/>
</dbReference>
<dbReference type="Gramene" id="TraesCS4B02G153100.1">
    <property type="protein sequence ID" value="TraesCS4B02G153100.1"/>
    <property type="gene ID" value="TraesCS4B02G153100"/>
</dbReference>
<keyword evidence="3" id="KW-1185">Reference proteome</keyword>
<feature type="transmembrane region" description="Helical" evidence="1">
    <location>
        <begin position="111"/>
        <end position="136"/>
    </location>
</feature>
<name>A0A3B6IQ85_WHEAT</name>
<reference evidence="2" key="2">
    <citation type="submission" date="2018-10" db="UniProtKB">
        <authorList>
            <consortium name="EnsemblPlants"/>
        </authorList>
    </citation>
    <scope>IDENTIFICATION</scope>
</reference>
<dbReference type="Gramene" id="TraesCS4B03G0395800.1">
    <property type="protein sequence ID" value="TraesCS4B03G0395800.1.CDS"/>
    <property type="gene ID" value="TraesCS4B03G0395800"/>
</dbReference>
<dbReference type="Gramene" id="TraesCLE_scaffold_003681_01G000100.1">
    <property type="protein sequence ID" value="TraesCLE_scaffold_003681_01G000100.1"/>
    <property type="gene ID" value="TraesCLE_scaffold_003681_01G000100"/>
</dbReference>